<reference evidence="10" key="1">
    <citation type="submission" date="2019-02" db="EMBL/GenBank/DDBJ databases">
        <authorList>
            <consortium name="Genoscope - CEA"/>
            <person name="William W."/>
        </authorList>
    </citation>
    <scope>NUCLEOTIDE SEQUENCE [LARGE SCALE GENOMIC DNA]</scope>
    <source>
        <strain evidence="10">YSy11</strain>
    </source>
</reference>
<dbReference type="GO" id="GO:0000166">
    <property type="term" value="F:nucleotide binding"/>
    <property type="evidence" value="ECO:0007669"/>
    <property type="project" value="UniProtKB-KW"/>
</dbReference>
<feature type="transmembrane region" description="Helical" evidence="8">
    <location>
        <begin position="63"/>
        <end position="90"/>
    </location>
</feature>
<keyword evidence="4" id="KW-0547">Nucleotide-binding</keyword>
<keyword evidence="6" id="KW-0051">Antiviral defense</keyword>
<organism evidence="10">
    <name type="scientific">Pseudomonas marincola</name>
    <dbReference type="NCBI Taxonomy" id="437900"/>
    <lineage>
        <taxon>Bacteria</taxon>
        <taxon>Pseudomonadati</taxon>
        <taxon>Pseudomonadota</taxon>
        <taxon>Gammaproteobacteria</taxon>
        <taxon>Pseudomonadales</taxon>
        <taxon>Pseudomonadaceae</taxon>
        <taxon>Pseudomonas</taxon>
    </lineage>
</organism>
<sequence>MSSLIELKIKNQFEVIKRIDAYIGTTNTKCTIIMSYCTAVIALTLTLLSKLEVSHPTTSTVSIGLFGCLGLITAVICMLMACLTIFPVTFSSPDRNIGKSLIFYGDIAAAKNGSNEYAKRITQVSNEDYLDDLSEQVFTLANIVSKKFWMIQKLSIILCLHFFFISALLVTSIINTLP</sequence>
<dbReference type="RefSeq" id="WP_150549511.1">
    <property type="nucleotide sequence ID" value="NZ_LR215729.2"/>
</dbReference>
<evidence type="ECO:0000256" key="1">
    <source>
        <dbReference type="ARBA" id="ARBA00004236"/>
    </source>
</evidence>
<feature type="transmembrane region" description="Helical" evidence="8">
    <location>
        <begin position="21"/>
        <end position="43"/>
    </location>
</feature>
<dbReference type="GO" id="GO:0005886">
    <property type="term" value="C:plasma membrane"/>
    <property type="evidence" value="ECO:0007669"/>
    <property type="project" value="UniProtKB-SubCell"/>
</dbReference>
<dbReference type="GO" id="GO:0051607">
    <property type="term" value="P:defense response to virus"/>
    <property type="evidence" value="ECO:0007669"/>
    <property type="project" value="UniProtKB-KW"/>
</dbReference>
<gene>
    <name evidence="10" type="ORF">PMYSY11_4418</name>
</gene>
<keyword evidence="5 8" id="KW-1133">Transmembrane helix</keyword>
<keyword evidence="3 8" id="KW-0812">Transmembrane</keyword>
<dbReference type="AlphaFoldDB" id="A0A653E9G5"/>
<accession>A0A653E9G5</accession>
<evidence type="ECO:0000259" key="9">
    <source>
        <dbReference type="Pfam" id="PF18967"/>
    </source>
</evidence>
<feature type="transmembrane region" description="Helical" evidence="8">
    <location>
        <begin position="154"/>
        <end position="174"/>
    </location>
</feature>
<keyword evidence="7 8" id="KW-0472">Membrane</keyword>
<evidence type="ECO:0000313" key="10">
    <source>
        <dbReference type="EMBL" id="VEV99461.1"/>
    </source>
</evidence>
<evidence type="ECO:0000256" key="2">
    <source>
        <dbReference type="ARBA" id="ARBA00022475"/>
    </source>
</evidence>
<evidence type="ECO:0000256" key="8">
    <source>
        <dbReference type="SAM" id="Phobius"/>
    </source>
</evidence>
<keyword evidence="2" id="KW-1003">Cell membrane</keyword>
<evidence type="ECO:0000256" key="7">
    <source>
        <dbReference type="ARBA" id="ARBA00023136"/>
    </source>
</evidence>
<name>A0A653E9G5_9PSED</name>
<dbReference type="Pfam" id="PF18967">
    <property type="entry name" value="PycTM"/>
    <property type="match status" value="1"/>
</dbReference>
<feature type="domain" description="Pycsar effector protein" evidence="9">
    <location>
        <begin position="14"/>
        <end position="169"/>
    </location>
</feature>
<comment type="subcellular location">
    <subcellularLocation>
        <location evidence="1">Cell membrane</location>
    </subcellularLocation>
</comment>
<dbReference type="InterPro" id="IPR043760">
    <property type="entry name" value="PycTM_dom"/>
</dbReference>
<evidence type="ECO:0000256" key="4">
    <source>
        <dbReference type="ARBA" id="ARBA00022741"/>
    </source>
</evidence>
<protein>
    <recommendedName>
        <fullName evidence="9">Pycsar effector protein domain-containing protein</fullName>
    </recommendedName>
</protein>
<evidence type="ECO:0000256" key="3">
    <source>
        <dbReference type="ARBA" id="ARBA00022692"/>
    </source>
</evidence>
<evidence type="ECO:0000256" key="5">
    <source>
        <dbReference type="ARBA" id="ARBA00022989"/>
    </source>
</evidence>
<proteinExistence type="predicted"/>
<dbReference type="EMBL" id="LR215729">
    <property type="protein sequence ID" value="VEV99461.1"/>
    <property type="molecule type" value="Genomic_DNA"/>
</dbReference>
<evidence type="ECO:0000256" key="6">
    <source>
        <dbReference type="ARBA" id="ARBA00023118"/>
    </source>
</evidence>